<dbReference type="GO" id="GO:0006744">
    <property type="term" value="P:ubiquinone biosynthetic process"/>
    <property type="evidence" value="ECO:0007669"/>
    <property type="project" value="InterPro"/>
</dbReference>
<protein>
    <submittedName>
        <fullName evidence="4">Ubiquinone biosynthesis protein UbiB</fullName>
    </submittedName>
</protein>
<dbReference type="RefSeq" id="WP_228233564.1">
    <property type="nucleotide sequence ID" value="NZ_JAJGNA010000006.1"/>
</dbReference>
<dbReference type="PANTHER" id="PTHR10566">
    <property type="entry name" value="CHAPERONE-ACTIVITY OF BC1 COMPLEX CABC1 -RELATED"/>
    <property type="match status" value="1"/>
</dbReference>
<dbReference type="InterPro" id="IPR004147">
    <property type="entry name" value="ABC1_dom"/>
</dbReference>
<dbReference type="Proteomes" id="UP001108027">
    <property type="component" value="Unassembled WGS sequence"/>
</dbReference>
<dbReference type="InterPro" id="IPR011009">
    <property type="entry name" value="Kinase-like_dom_sf"/>
</dbReference>
<keyword evidence="2" id="KW-1133">Transmembrane helix</keyword>
<reference evidence="4" key="1">
    <citation type="submission" date="2021-10" db="EMBL/GenBank/DDBJ databases">
        <title>The diversity and Nitrogen Metabolism of Culturable Nitrate-Utilizing Bacteria Within the Oxygen Minimum Zone of the Changjiang (Yangtze River)Estuary.</title>
        <authorList>
            <person name="Zhang D."/>
            <person name="Zheng J."/>
            <person name="Liu S."/>
            <person name="He W."/>
        </authorList>
    </citation>
    <scope>NUCLEOTIDE SEQUENCE</scope>
    <source>
        <strain evidence="4">FXH-223</strain>
    </source>
</reference>
<dbReference type="PANTHER" id="PTHR10566:SF113">
    <property type="entry name" value="PROTEIN ACTIVITY OF BC1 COMPLEX KINASE 7, CHLOROPLASTIC"/>
    <property type="match status" value="1"/>
</dbReference>
<feature type="transmembrane region" description="Helical" evidence="2">
    <location>
        <begin position="513"/>
        <end position="536"/>
    </location>
</feature>
<name>A0A9Q3UL03_9GAMM</name>
<dbReference type="CDD" id="cd13972">
    <property type="entry name" value="UbiB"/>
    <property type="match status" value="1"/>
</dbReference>
<dbReference type="InterPro" id="IPR045308">
    <property type="entry name" value="UbiB_bact"/>
</dbReference>
<keyword evidence="2" id="KW-0812">Transmembrane</keyword>
<dbReference type="EMBL" id="JAJGNA010000006">
    <property type="protein sequence ID" value="MCC4308335.1"/>
    <property type="molecule type" value="Genomic_DNA"/>
</dbReference>
<organism evidence="4 5">
    <name type="scientific">Alloalcanivorax marinus</name>
    <dbReference type="NCBI Taxonomy" id="1177169"/>
    <lineage>
        <taxon>Bacteria</taxon>
        <taxon>Pseudomonadati</taxon>
        <taxon>Pseudomonadota</taxon>
        <taxon>Gammaproteobacteria</taxon>
        <taxon>Oceanospirillales</taxon>
        <taxon>Alcanivoracaceae</taxon>
        <taxon>Alloalcanivorax</taxon>
    </lineage>
</organism>
<keyword evidence="2" id="KW-0472">Membrane</keyword>
<keyword evidence="5" id="KW-1185">Reference proteome</keyword>
<dbReference type="InterPro" id="IPR050154">
    <property type="entry name" value="UbiB_kinase"/>
</dbReference>
<gene>
    <name evidence="4" type="ORF">LL252_07090</name>
</gene>
<comment type="similarity">
    <text evidence="1">Belongs to the protein kinase superfamily. ADCK protein kinase family.</text>
</comment>
<proteinExistence type="inferred from homology"/>
<evidence type="ECO:0000313" key="5">
    <source>
        <dbReference type="Proteomes" id="UP001108027"/>
    </source>
</evidence>
<evidence type="ECO:0000313" key="4">
    <source>
        <dbReference type="EMBL" id="MCC4308335.1"/>
    </source>
</evidence>
<dbReference type="SUPFAM" id="SSF56112">
    <property type="entry name" value="Protein kinase-like (PK-like)"/>
    <property type="match status" value="1"/>
</dbReference>
<feature type="domain" description="ABC1 atypical kinase-like" evidence="3">
    <location>
        <begin position="90"/>
        <end position="337"/>
    </location>
</feature>
<accession>A0A9Q3UL03</accession>
<evidence type="ECO:0000259" key="3">
    <source>
        <dbReference type="Pfam" id="PF03109"/>
    </source>
</evidence>
<evidence type="ECO:0000256" key="2">
    <source>
        <dbReference type="SAM" id="Phobius"/>
    </source>
</evidence>
<dbReference type="Pfam" id="PF03109">
    <property type="entry name" value="ABC1"/>
    <property type="match status" value="1"/>
</dbReference>
<evidence type="ECO:0000256" key="1">
    <source>
        <dbReference type="ARBA" id="ARBA00009670"/>
    </source>
</evidence>
<sequence length="538" mass="60678">MPPVIRLLVVVHVACRYRLFSLLPAHPARPLLVGLQYLVPSSWRGTGGLSDGDRLRLALERLGPIFIKFGQLMATRRDMLPPEWTEALAKLQDKVAPFDGAEARALVEGALPAPIDQVFSRFDDTPLASASVAQVHPATLAEGGEVVVKVLRPGIEQRVDRDLKVMDFGARLLERLWADARYFHPVRVVRDYQHVIRAELDLEREARNSETMRRHFLFSPLLYIPAVHLTLSSRRVMVSDRIYGIPVNDTARIEAAGIDRRQLAERGVEIFFTQVFRHNFFHADMHPGNIFVNPKHPESPQYMAVDCAIAGRLSKQDLNVLGRMVLAVMREDYPGLVDLVIRAGWARGPIDRHRFEQAVTELIEPVRGASLEALEFAPLILKLFDLARAYHIEAPVQYILLMKTLVHIEGLGRSIYPQLDIWTTGRPLLERWMMEEYGPTATARKLRNRLPEWTAQLPDMPDLLRDALENLRHQPQQQRETARRFEDGLRRNRHTLLGGLGGLALAGLAAGDALFAGAVAAPWLAAGGAVLLIWAWRR</sequence>
<dbReference type="AlphaFoldDB" id="A0A9Q3UL03"/>
<keyword evidence="4" id="KW-0830">Ubiquinone</keyword>
<comment type="caution">
    <text evidence="4">The sequence shown here is derived from an EMBL/GenBank/DDBJ whole genome shotgun (WGS) entry which is preliminary data.</text>
</comment>